<feature type="binding site" evidence="9">
    <location>
        <position position="41"/>
    </location>
    <ligand>
        <name>ATP</name>
        <dbReference type="ChEBI" id="CHEBI:30616"/>
    </ligand>
</feature>
<dbReference type="InterPro" id="IPR000719">
    <property type="entry name" value="Prot_kinase_dom"/>
</dbReference>
<dbReference type="GO" id="GO:0005524">
    <property type="term" value="F:ATP binding"/>
    <property type="evidence" value="ECO:0007669"/>
    <property type="project" value="UniProtKB-UniRule"/>
</dbReference>
<reference evidence="13" key="1">
    <citation type="submission" date="2021-04" db="EMBL/GenBank/DDBJ databases">
        <title>Genome based classification of Actinospica acidithermotolerans sp. nov., an actinobacterium isolated from an Indonesian hot spring.</title>
        <authorList>
            <person name="Kusuma A.B."/>
            <person name="Putra K.E."/>
            <person name="Nafisah S."/>
            <person name="Loh J."/>
            <person name="Nouioui I."/>
            <person name="Goodfellow M."/>
        </authorList>
    </citation>
    <scope>NUCLEOTIDE SEQUENCE</scope>
    <source>
        <strain evidence="13">CSCA 57</strain>
    </source>
</reference>
<accession>A0A941EKS6</accession>
<feature type="transmembrane region" description="Helical" evidence="11">
    <location>
        <begin position="390"/>
        <end position="410"/>
    </location>
</feature>
<dbReference type="PANTHER" id="PTHR43289">
    <property type="entry name" value="MITOGEN-ACTIVATED PROTEIN KINASE KINASE KINASE 20-RELATED"/>
    <property type="match status" value="1"/>
</dbReference>
<keyword evidence="14" id="KW-1185">Reference proteome</keyword>
<keyword evidence="7 9" id="KW-0067">ATP-binding</keyword>
<evidence type="ECO:0000256" key="9">
    <source>
        <dbReference type="PROSITE-ProRule" id="PRU10141"/>
    </source>
</evidence>
<evidence type="ECO:0000256" key="11">
    <source>
        <dbReference type="SAM" id="Phobius"/>
    </source>
</evidence>
<feature type="region of interest" description="Disordered" evidence="10">
    <location>
        <begin position="273"/>
        <end position="335"/>
    </location>
</feature>
<dbReference type="InterPro" id="IPR017441">
    <property type="entry name" value="Protein_kinase_ATP_BS"/>
</dbReference>
<keyword evidence="8" id="KW-1015">Disulfide bond</keyword>
<dbReference type="CDD" id="cd14014">
    <property type="entry name" value="STKc_PknB_like"/>
    <property type="match status" value="1"/>
</dbReference>
<keyword evidence="3" id="KW-0808">Transferase</keyword>
<comment type="caution">
    <text evidence="13">The sequence shown here is derived from an EMBL/GenBank/DDBJ whole genome shotgun (WGS) entry which is preliminary data.</text>
</comment>
<dbReference type="InterPro" id="IPR008271">
    <property type="entry name" value="Ser/Thr_kinase_AS"/>
</dbReference>
<dbReference type="Gene3D" id="1.10.510.10">
    <property type="entry name" value="Transferase(Phosphotransferase) domain 1"/>
    <property type="match status" value="1"/>
</dbReference>
<keyword evidence="11" id="KW-0472">Membrane</keyword>
<sequence length="652" mass="68085">MSEMDRRLGSRYVLKERLGRGAMGTVWRAINTDTHTDVAVKVLSEELSGEPEMVTRFIQERNALVAVHHPNLVRIHDLVVEDGRLAIIMDLIAGPDLHRHLLERGVLGLGETAFIGRGVAAALAAIHSAGIIHRDLKPANILLDLSGPHPEPKLVDFGIARMLSSSRLTARSSVVGTPQYLSPEAISGAEPGPAVDVYALGIALYELLTGAPPFHSEQLLQVLNQHMYQEPPWPASIPAPILPLLQAMLAKNPQVRPNAAEIARQMDLLVAGGPYPTPIPQQPGTPVGSPMGLAPMPQQSPYPQPPAYPPAQLPSPYGRPEQFPPGTPQPVPEPTPSGFFYPNTAMLYPNQAAADLSQTPNPVGAVFSPNPPPFTDAMFAPKKQGERKKLYLGAGAVLGVAAVAGIAIALTGGGSSGNHPLAAGSTSAHATTSASASPTVAPSCPAQTITPTADWPLNGTFAGCSDIGALHQFGGAGFENSARGEVLKVNGQAGRATMPLGSLVDTSHSFTVSIWVDVDSLPTAQKTVVAFQGVATDAFALRYDHGWAFGYSAKDTAGAAWAAATDPKAAKTHSWTHLVGVYDASGHTLTLYVNGVKGASRNGVVGFKAVGKITLGASLNATGQPSQDLDGELSAIEVFTGAFSQTQVDALG</sequence>
<evidence type="ECO:0000256" key="5">
    <source>
        <dbReference type="ARBA" id="ARBA00022741"/>
    </source>
</evidence>
<evidence type="ECO:0000313" key="13">
    <source>
        <dbReference type="EMBL" id="MBR7832342.1"/>
    </source>
</evidence>
<keyword evidence="11" id="KW-1133">Transmembrane helix</keyword>
<feature type="compositionally biased region" description="Pro residues" evidence="10">
    <location>
        <begin position="298"/>
        <end position="313"/>
    </location>
</feature>
<dbReference type="SMART" id="SM00220">
    <property type="entry name" value="S_TKc"/>
    <property type="match status" value="1"/>
</dbReference>
<name>A0A941EKS6_9ACTN</name>
<evidence type="ECO:0000256" key="8">
    <source>
        <dbReference type="ARBA" id="ARBA00023157"/>
    </source>
</evidence>
<evidence type="ECO:0000256" key="7">
    <source>
        <dbReference type="ARBA" id="ARBA00022840"/>
    </source>
</evidence>
<evidence type="ECO:0000313" key="14">
    <source>
        <dbReference type="Proteomes" id="UP000675781"/>
    </source>
</evidence>
<dbReference type="Proteomes" id="UP000675781">
    <property type="component" value="Unassembled WGS sequence"/>
</dbReference>
<keyword evidence="6 13" id="KW-0418">Kinase</keyword>
<dbReference type="PANTHER" id="PTHR43289:SF6">
    <property type="entry name" value="SERINE_THREONINE-PROTEIN KINASE NEKL-3"/>
    <property type="match status" value="1"/>
</dbReference>
<dbReference type="PROSITE" id="PS00108">
    <property type="entry name" value="PROTEIN_KINASE_ST"/>
    <property type="match status" value="1"/>
</dbReference>
<dbReference type="GO" id="GO:0004674">
    <property type="term" value="F:protein serine/threonine kinase activity"/>
    <property type="evidence" value="ECO:0007669"/>
    <property type="project" value="UniProtKB-KW"/>
</dbReference>
<dbReference type="InterPro" id="IPR011009">
    <property type="entry name" value="Kinase-like_dom_sf"/>
</dbReference>
<evidence type="ECO:0000256" key="2">
    <source>
        <dbReference type="ARBA" id="ARBA00022527"/>
    </source>
</evidence>
<dbReference type="PROSITE" id="PS00107">
    <property type="entry name" value="PROTEIN_KINASE_ATP"/>
    <property type="match status" value="1"/>
</dbReference>
<keyword evidence="2" id="KW-0723">Serine/threonine-protein kinase</keyword>
<evidence type="ECO:0000256" key="6">
    <source>
        <dbReference type="ARBA" id="ARBA00022777"/>
    </source>
</evidence>
<evidence type="ECO:0000256" key="4">
    <source>
        <dbReference type="ARBA" id="ARBA00022729"/>
    </source>
</evidence>
<dbReference type="InterPro" id="IPR006558">
    <property type="entry name" value="LamG-like"/>
</dbReference>
<dbReference type="AlphaFoldDB" id="A0A941EKS6"/>
<dbReference type="EC" id="2.7.11.1" evidence="1"/>
<organism evidence="13 14">
    <name type="scientific">Actinospica durhamensis</name>
    <dbReference type="NCBI Taxonomy" id="1508375"/>
    <lineage>
        <taxon>Bacteria</taxon>
        <taxon>Bacillati</taxon>
        <taxon>Actinomycetota</taxon>
        <taxon>Actinomycetes</taxon>
        <taxon>Catenulisporales</taxon>
        <taxon>Actinospicaceae</taxon>
        <taxon>Actinospica</taxon>
    </lineage>
</organism>
<protein>
    <recommendedName>
        <fullName evidence="1">non-specific serine/threonine protein kinase</fullName>
        <ecNumber evidence="1">2.7.11.1</ecNumber>
    </recommendedName>
</protein>
<dbReference type="Gene3D" id="2.60.120.200">
    <property type="match status" value="1"/>
</dbReference>
<evidence type="ECO:0000256" key="3">
    <source>
        <dbReference type="ARBA" id="ARBA00022679"/>
    </source>
</evidence>
<keyword evidence="4" id="KW-0732">Signal</keyword>
<keyword evidence="5 9" id="KW-0547">Nucleotide-binding</keyword>
<evidence type="ECO:0000256" key="1">
    <source>
        <dbReference type="ARBA" id="ARBA00012513"/>
    </source>
</evidence>
<gene>
    <name evidence="13" type="ORF">KDL01_03685</name>
</gene>
<dbReference type="InterPro" id="IPR013320">
    <property type="entry name" value="ConA-like_dom_sf"/>
</dbReference>
<dbReference type="SMART" id="SM00560">
    <property type="entry name" value="LamGL"/>
    <property type="match status" value="1"/>
</dbReference>
<dbReference type="Pfam" id="PF00069">
    <property type="entry name" value="Pkinase"/>
    <property type="match status" value="1"/>
</dbReference>
<evidence type="ECO:0000256" key="10">
    <source>
        <dbReference type="SAM" id="MobiDB-lite"/>
    </source>
</evidence>
<dbReference type="SUPFAM" id="SSF56112">
    <property type="entry name" value="Protein kinase-like (PK-like)"/>
    <property type="match status" value="1"/>
</dbReference>
<dbReference type="Pfam" id="PF13385">
    <property type="entry name" value="Laminin_G_3"/>
    <property type="match status" value="1"/>
</dbReference>
<feature type="compositionally biased region" description="Pro residues" evidence="10">
    <location>
        <begin position="322"/>
        <end position="335"/>
    </location>
</feature>
<proteinExistence type="predicted"/>
<feature type="domain" description="Protein kinase" evidence="12">
    <location>
        <begin position="12"/>
        <end position="269"/>
    </location>
</feature>
<dbReference type="EMBL" id="JAGSOG010000010">
    <property type="protein sequence ID" value="MBR7832342.1"/>
    <property type="molecule type" value="Genomic_DNA"/>
</dbReference>
<dbReference type="PROSITE" id="PS50011">
    <property type="entry name" value="PROTEIN_KINASE_DOM"/>
    <property type="match status" value="1"/>
</dbReference>
<keyword evidence="11" id="KW-0812">Transmembrane</keyword>
<evidence type="ECO:0000259" key="12">
    <source>
        <dbReference type="PROSITE" id="PS50011"/>
    </source>
</evidence>
<dbReference type="SUPFAM" id="SSF49899">
    <property type="entry name" value="Concanavalin A-like lectins/glucanases"/>
    <property type="match status" value="1"/>
</dbReference>